<dbReference type="CDD" id="cd16026">
    <property type="entry name" value="GALNS_like"/>
    <property type="match status" value="1"/>
</dbReference>
<name>A0A2U8E7P1_9BACT</name>
<gene>
    <name evidence="6" type="ORF">CKA38_09950</name>
</gene>
<evidence type="ECO:0000256" key="2">
    <source>
        <dbReference type="ARBA" id="ARBA00022723"/>
    </source>
</evidence>
<dbReference type="InterPro" id="IPR050738">
    <property type="entry name" value="Sulfatase"/>
</dbReference>
<dbReference type="AlphaFoldDB" id="A0A2U8E7P1"/>
<dbReference type="PANTHER" id="PTHR42693:SF33">
    <property type="entry name" value="ARYLSULFATASE"/>
    <property type="match status" value="1"/>
</dbReference>
<dbReference type="Proteomes" id="UP000244896">
    <property type="component" value="Chromosome"/>
</dbReference>
<protein>
    <recommendedName>
        <fullName evidence="5">Sulfatase N-terminal domain-containing protein</fullName>
    </recommendedName>
</protein>
<dbReference type="Gene3D" id="3.30.1120.10">
    <property type="match status" value="1"/>
</dbReference>
<comment type="similarity">
    <text evidence="1">Belongs to the sulfatase family.</text>
</comment>
<keyword evidence="7" id="KW-1185">Reference proteome</keyword>
<dbReference type="PROSITE" id="PS00523">
    <property type="entry name" value="SULFATASE_1"/>
    <property type="match status" value="1"/>
</dbReference>
<evidence type="ECO:0000256" key="3">
    <source>
        <dbReference type="ARBA" id="ARBA00022801"/>
    </source>
</evidence>
<evidence type="ECO:0000259" key="5">
    <source>
        <dbReference type="Pfam" id="PF00884"/>
    </source>
</evidence>
<dbReference type="Gene3D" id="3.40.720.10">
    <property type="entry name" value="Alkaline Phosphatase, subunit A"/>
    <property type="match status" value="1"/>
</dbReference>
<dbReference type="PROSITE" id="PS00149">
    <property type="entry name" value="SULFATASE_2"/>
    <property type="match status" value="1"/>
</dbReference>
<dbReference type="EMBL" id="CP023004">
    <property type="protein sequence ID" value="AWI10632.1"/>
    <property type="molecule type" value="Genomic_DNA"/>
</dbReference>
<evidence type="ECO:0000256" key="4">
    <source>
        <dbReference type="ARBA" id="ARBA00022837"/>
    </source>
</evidence>
<keyword evidence="3" id="KW-0378">Hydrolase</keyword>
<dbReference type="KEGG" id="elut:CKA38_09950"/>
<dbReference type="GO" id="GO:0004065">
    <property type="term" value="F:arylsulfatase activity"/>
    <property type="evidence" value="ECO:0007669"/>
    <property type="project" value="TreeGrafter"/>
</dbReference>
<reference evidence="6 7" key="1">
    <citation type="journal article" date="2018" name="Syst. Appl. Microbiol.">
        <title>Ereboglobus luteus gen. nov. sp. nov. from cockroach guts, and new insights into the oxygen relationship of the genera Opitutus and Didymococcus (Verrucomicrobia: Opitutaceae).</title>
        <authorList>
            <person name="Tegtmeier D."/>
            <person name="Belitz A."/>
            <person name="Radek R."/>
            <person name="Heimerl T."/>
            <person name="Brune A."/>
        </authorList>
    </citation>
    <scope>NUCLEOTIDE SEQUENCE [LARGE SCALE GENOMIC DNA]</scope>
    <source>
        <strain evidence="6 7">Ho45</strain>
    </source>
</reference>
<evidence type="ECO:0000256" key="1">
    <source>
        <dbReference type="ARBA" id="ARBA00008779"/>
    </source>
</evidence>
<evidence type="ECO:0000313" key="7">
    <source>
        <dbReference type="Proteomes" id="UP000244896"/>
    </source>
</evidence>
<keyword evidence="4" id="KW-0106">Calcium</keyword>
<dbReference type="InterPro" id="IPR000917">
    <property type="entry name" value="Sulfatase_N"/>
</dbReference>
<sequence>MGATVGAAEKKPNIIVILTDDQGYQDLGCYGSPLIKTPNIDRMAREGARLTSFYAAASVCSPSRAGLLTGRYPQRTGVNDRVFFPHSDDGMNLNEITLAQALKTGGYSTACIGKWHLGHLPQYLPTSRGFDYFFGLPYSNDMWLDPVNIPPAPDIVLRDGKTLDDYRAVPRQKTKAALAKAPLMRGGQCVEWPADQDTLTKRYAEETIAFIRRNKATPFFVYMTPAMPHVPLHASSAFRGKSARGLYGDCVEEIDWAVGEILRVLREEGLDRNTLVIFTSDNGPWTTKKDAGGSALPLREGKNSSYEGGVRVPGIFWWPDVIPAGRIIDEALSALDIFPTAMAMAGVRNSREDETDGHDIMPVLRGGSGAGSPWNIIGFEDTAVRSGQWKYRNGPLRVRYIRKDNNNVLQLFDLNNDMGEKNNLIGEHPEKAAELQRALDKYNKSVEGK</sequence>
<feature type="domain" description="Sulfatase N-terminal" evidence="5">
    <location>
        <begin position="12"/>
        <end position="347"/>
    </location>
</feature>
<dbReference type="OrthoDB" id="9762324at2"/>
<keyword evidence="2" id="KW-0479">Metal-binding</keyword>
<dbReference type="GO" id="GO:0046872">
    <property type="term" value="F:metal ion binding"/>
    <property type="evidence" value="ECO:0007669"/>
    <property type="project" value="UniProtKB-KW"/>
</dbReference>
<dbReference type="PANTHER" id="PTHR42693">
    <property type="entry name" value="ARYLSULFATASE FAMILY MEMBER"/>
    <property type="match status" value="1"/>
</dbReference>
<dbReference type="SUPFAM" id="SSF53649">
    <property type="entry name" value="Alkaline phosphatase-like"/>
    <property type="match status" value="1"/>
</dbReference>
<evidence type="ECO:0000313" key="6">
    <source>
        <dbReference type="EMBL" id="AWI10632.1"/>
    </source>
</evidence>
<proteinExistence type="inferred from homology"/>
<dbReference type="Pfam" id="PF00884">
    <property type="entry name" value="Sulfatase"/>
    <property type="match status" value="1"/>
</dbReference>
<dbReference type="InterPro" id="IPR017850">
    <property type="entry name" value="Alkaline_phosphatase_core_sf"/>
</dbReference>
<accession>A0A2U8E7P1</accession>
<dbReference type="InterPro" id="IPR024607">
    <property type="entry name" value="Sulfatase_CS"/>
</dbReference>
<organism evidence="6 7">
    <name type="scientific">Ereboglobus luteus</name>
    <dbReference type="NCBI Taxonomy" id="1796921"/>
    <lineage>
        <taxon>Bacteria</taxon>
        <taxon>Pseudomonadati</taxon>
        <taxon>Verrucomicrobiota</taxon>
        <taxon>Opitutia</taxon>
        <taxon>Opitutales</taxon>
        <taxon>Opitutaceae</taxon>
        <taxon>Ereboglobus</taxon>
    </lineage>
</organism>